<keyword evidence="7" id="KW-0804">Transcription</keyword>
<dbReference type="CDD" id="cd00082">
    <property type="entry name" value="HisKA"/>
    <property type="match status" value="1"/>
</dbReference>
<dbReference type="InterPro" id="IPR011006">
    <property type="entry name" value="CheY-like_superfamily"/>
</dbReference>
<dbReference type="InterPro" id="IPR011123">
    <property type="entry name" value="Y_Y_Y"/>
</dbReference>
<evidence type="ECO:0000259" key="12">
    <source>
        <dbReference type="PROSITE" id="PS50109"/>
    </source>
</evidence>
<dbReference type="InterPro" id="IPR004358">
    <property type="entry name" value="Sig_transdc_His_kin-like_C"/>
</dbReference>
<keyword evidence="15" id="KW-1185">Reference proteome</keyword>
<dbReference type="SMART" id="SM00342">
    <property type="entry name" value="HTH_ARAC"/>
    <property type="match status" value="1"/>
</dbReference>
<dbReference type="Gene3D" id="3.30.565.10">
    <property type="entry name" value="Histidine kinase-like ATPase, C-terminal domain"/>
    <property type="match status" value="1"/>
</dbReference>
<feature type="transmembrane region" description="Helical" evidence="9">
    <location>
        <begin position="898"/>
        <end position="919"/>
    </location>
</feature>
<evidence type="ECO:0000256" key="5">
    <source>
        <dbReference type="ARBA" id="ARBA00022777"/>
    </source>
</evidence>
<dbReference type="InterPro" id="IPR003661">
    <property type="entry name" value="HisK_dim/P_dom"/>
</dbReference>
<evidence type="ECO:0000313" key="15">
    <source>
        <dbReference type="Proteomes" id="UP000002774"/>
    </source>
</evidence>
<sequence length="1463" mass="166125">MPATKVLTICVIAFFLSMAFCADAQLKCKIEHYSTEDGLSHNRIMCMLKDREGFMWFGTWDGLNRFDGHNFVVYKSKPGDTSSLRNNRIENIIEDKAGFLWVQAYDNRVYRFDKKNGQFLAIEAGAPFNRGSQPIFTRMELSKNGRIWLITKKEGIFLIDEPDAVHPHCTRFAQGLGRSLSLPSNTIQFFHQDQQSNVWISTANGICLIAKNRFGKYTSSTLSGRNDLTCAEDTKDTIWLGTRAGSLIYIPKSTKQFTELKLTDNSINQLIVSKKNNCVYATSSGAQVIKIQRSNRAFSLFTMPQAGQFFSLYEDKRGLLWLEADRYGIVKFDPERKSFKGFNQKTDAFFDHYVKFYRVIEDNNGSVWVSMDHGGFGYYNPVTDNVDYFYDEPGSGNHWFSNIIVCTYMDPAGVLWLNADDKGLNKIVFQRNDFNQKLIVTNTVNRSDNEIRGLCYDSQNRLWLASKSGNLYIYKNDKQVPVSFLNTPKDGIGVIYAILQDKKGCVWIGTRSNGLFRAVPVNAQQTAYQLTHFETGKNDIFSLNSNVIYSLLEDRQGRVWVGTYESGLNLVDEQNGWIRFLNIKNCFKNYPKKSFLKIRNLKEDAKGNIWLATTDGLLIVDPDQYHIDHSRFAGFSKISGDRTSLSKNDIQFIYRDSKAAMWLCTSGGGLDKAIGDNPFKKLNFKVYTTEDGLTSDYVLSCVEDNDNNLWLATENGLSKFNPQSDKFRNYDSYDGLPKTGFSESSSLKLPNGNLVFGGITGYVSFNPRSILSPKIFVNMAFTNLQVNNNDIFPDQSGGILKQNIDQTSGLRLQYNQNIIAVDYAVLDYRLTSKQNYAYRLLGFDNLWHDNKGQRRATYTNLPPGDYKFEVKSTAADLYLNTPYKSLSITILPPPWCTWWAYLIYMVILSIAIAIVRRIALTMLKLRHRIAVEQKMADLKVGFFTNVSHELRTPLTLILNPIEEIFDKEKLSAQGVEHIHVVRKNAKRMVRFINQLLDLRKAQSGKATLRVSQVDMVSFVKKISEYFTDLAREKHIELQITASRDIVLLWIDAEKIDVVIYNLLANAFKFSPANKTIQVLIGQAYANAPVLIEIADQGQGVPENKLQDIFELYYEGDHNESKNLKGTGIGLALAKELVAIHQGKISAKNNTDKGLTVSIELKAGKEHFATADVVFVDAPEVPHEFEETMEGMLLQTIHHPKHQHDVNVPLVLLVEDNNDLRMFLAAQLSSLYRVEVAENGQEGLQKAINLLPDLVLSDVMMPKMDGIQMLDELKNNILTSHIPVVLLSAKFSIENQIEGLKYGADSYITKPFDNGFLLASIENLIRQRKKIFDTLLSGKKTISLSPAEIVITSHDEIFLKKVIQIVEDRMVDPEFNIESVSEAVNLSRSAFYKKFKSLTNMAPVEFVREMRLKRAKQMLDAGQNNMTEIAYAVGFNNSRYFSTCFKELYHQSPTDYLKSISIKA</sequence>
<keyword evidence="6" id="KW-0805">Transcription regulation</keyword>
<dbReference type="Pfam" id="PF07494">
    <property type="entry name" value="Reg_prop"/>
    <property type="match status" value="4"/>
</dbReference>
<evidence type="ECO:0000256" key="9">
    <source>
        <dbReference type="SAM" id="Phobius"/>
    </source>
</evidence>
<evidence type="ECO:0000256" key="7">
    <source>
        <dbReference type="ARBA" id="ARBA00023163"/>
    </source>
</evidence>
<dbReference type="InterPro" id="IPR009057">
    <property type="entry name" value="Homeodomain-like_sf"/>
</dbReference>
<dbReference type="InterPro" id="IPR001789">
    <property type="entry name" value="Sig_transdc_resp-reg_receiver"/>
</dbReference>
<dbReference type="InterPro" id="IPR011047">
    <property type="entry name" value="Quinoprotein_ADH-like_sf"/>
</dbReference>
<dbReference type="Pfam" id="PF00512">
    <property type="entry name" value="HisKA"/>
    <property type="match status" value="1"/>
</dbReference>
<dbReference type="STRING" id="714943.Mucpa_6727"/>
<dbReference type="PANTHER" id="PTHR43547:SF2">
    <property type="entry name" value="HYBRID SIGNAL TRANSDUCTION HISTIDINE KINASE C"/>
    <property type="match status" value="1"/>
</dbReference>
<dbReference type="FunFam" id="3.30.565.10:FF:000006">
    <property type="entry name" value="Sensor histidine kinase WalK"/>
    <property type="match status" value="1"/>
</dbReference>
<dbReference type="SUPFAM" id="SSF52172">
    <property type="entry name" value="CheY-like"/>
    <property type="match status" value="1"/>
</dbReference>
<dbReference type="OrthoDB" id="1489484at2"/>
<feature type="domain" description="Histidine kinase" evidence="12">
    <location>
        <begin position="945"/>
        <end position="1164"/>
    </location>
</feature>
<dbReference type="SUPFAM" id="SSF50998">
    <property type="entry name" value="Quinoprotein alcohol dehydrogenase-like"/>
    <property type="match status" value="1"/>
</dbReference>
<dbReference type="SUPFAM" id="SSF55874">
    <property type="entry name" value="ATPase domain of HSP90 chaperone/DNA topoisomerase II/histidine kinase"/>
    <property type="match status" value="1"/>
</dbReference>
<keyword evidence="9" id="KW-0812">Transmembrane</keyword>
<dbReference type="Pfam" id="PF12833">
    <property type="entry name" value="HTH_18"/>
    <property type="match status" value="1"/>
</dbReference>
<dbReference type="Pfam" id="PF02518">
    <property type="entry name" value="HATPase_c"/>
    <property type="match status" value="1"/>
</dbReference>
<feature type="modified residue" description="4-aspartylphosphate" evidence="8">
    <location>
        <position position="1257"/>
    </location>
</feature>
<evidence type="ECO:0000259" key="13">
    <source>
        <dbReference type="PROSITE" id="PS50110"/>
    </source>
</evidence>
<reference evidence="14" key="1">
    <citation type="submission" date="2011-09" db="EMBL/GenBank/DDBJ databases">
        <title>The permanent draft genome of Mucilaginibacter paludis DSM 18603.</title>
        <authorList>
            <consortium name="US DOE Joint Genome Institute (JGI-PGF)"/>
            <person name="Lucas S."/>
            <person name="Han J."/>
            <person name="Lapidus A."/>
            <person name="Bruce D."/>
            <person name="Goodwin L."/>
            <person name="Pitluck S."/>
            <person name="Peters L."/>
            <person name="Kyrpides N."/>
            <person name="Mavromatis K."/>
            <person name="Ivanova N."/>
            <person name="Mikhailova N."/>
            <person name="Held B."/>
            <person name="Detter J.C."/>
            <person name="Tapia R."/>
            <person name="Han C."/>
            <person name="Land M."/>
            <person name="Hauser L."/>
            <person name="Markowitz V."/>
            <person name="Cheng J.-F."/>
            <person name="Hugenholtz P."/>
            <person name="Woyke T."/>
            <person name="Wu D."/>
            <person name="Tindall B."/>
            <person name="Brambilla E."/>
            <person name="Klenk H.-P."/>
            <person name="Eisen J.A."/>
        </authorList>
    </citation>
    <scope>NUCLEOTIDE SEQUENCE [LARGE SCALE GENOMIC DNA]</scope>
    <source>
        <strain evidence="14">DSM 18603</strain>
    </source>
</reference>
<dbReference type="HOGENOM" id="CLU_000445_28_1_10"/>
<evidence type="ECO:0000259" key="11">
    <source>
        <dbReference type="PROSITE" id="PS01124"/>
    </source>
</evidence>
<dbReference type="Pfam" id="PF00072">
    <property type="entry name" value="Response_reg"/>
    <property type="match status" value="1"/>
</dbReference>
<dbReference type="InterPro" id="IPR005467">
    <property type="entry name" value="His_kinase_dom"/>
</dbReference>
<keyword evidence="4" id="KW-0808">Transferase</keyword>
<dbReference type="InterPro" id="IPR036890">
    <property type="entry name" value="HATPase_C_sf"/>
</dbReference>
<dbReference type="PROSITE" id="PS01124">
    <property type="entry name" value="HTH_ARAC_FAMILY_2"/>
    <property type="match status" value="1"/>
</dbReference>
<dbReference type="eggNOG" id="COG5002">
    <property type="taxonomic scope" value="Bacteria"/>
</dbReference>
<dbReference type="PANTHER" id="PTHR43547">
    <property type="entry name" value="TWO-COMPONENT HISTIDINE KINASE"/>
    <property type="match status" value="1"/>
</dbReference>
<dbReference type="SUPFAM" id="SSF46689">
    <property type="entry name" value="Homeodomain-like"/>
    <property type="match status" value="1"/>
</dbReference>
<dbReference type="FunFam" id="1.10.287.130:FF:000045">
    <property type="entry name" value="Two-component system sensor histidine kinase/response regulator"/>
    <property type="match status" value="1"/>
</dbReference>
<dbReference type="InterPro" id="IPR013783">
    <property type="entry name" value="Ig-like_fold"/>
</dbReference>
<dbReference type="RefSeq" id="WP_008512739.1">
    <property type="nucleotide sequence ID" value="NZ_CM001403.1"/>
</dbReference>
<evidence type="ECO:0000256" key="10">
    <source>
        <dbReference type="SAM" id="SignalP"/>
    </source>
</evidence>
<feature type="domain" description="Response regulatory" evidence="13">
    <location>
        <begin position="1209"/>
        <end position="1324"/>
    </location>
</feature>
<dbReference type="PROSITE" id="PS50109">
    <property type="entry name" value="HIS_KIN"/>
    <property type="match status" value="1"/>
</dbReference>
<dbReference type="Pfam" id="PF07495">
    <property type="entry name" value="Y_Y_Y"/>
    <property type="match status" value="1"/>
</dbReference>
<dbReference type="Gene3D" id="2.130.10.10">
    <property type="entry name" value="YVTN repeat-like/Quinoprotein amine dehydrogenase"/>
    <property type="match status" value="3"/>
</dbReference>
<comment type="catalytic activity">
    <reaction evidence="1">
        <text>ATP + protein L-histidine = ADP + protein N-phospho-L-histidine.</text>
        <dbReference type="EC" id="2.7.13.3"/>
    </reaction>
</comment>
<evidence type="ECO:0000256" key="8">
    <source>
        <dbReference type="PROSITE-ProRule" id="PRU00169"/>
    </source>
</evidence>
<name>H1YEL6_9SPHI</name>
<dbReference type="Gene3D" id="1.10.287.130">
    <property type="match status" value="1"/>
</dbReference>
<dbReference type="InterPro" id="IPR018060">
    <property type="entry name" value="HTH_AraC"/>
</dbReference>
<keyword evidence="10" id="KW-0732">Signal</keyword>
<dbReference type="InterPro" id="IPR036097">
    <property type="entry name" value="HisK_dim/P_sf"/>
</dbReference>
<dbReference type="eggNOG" id="COG0745">
    <property type="taxonomic scope" value="Bacteria"/>
</dbReference>
<feature type="domain" description="HTH araC/xylS-type" evidence="11">
    <location>
        <begin position="1359"/>
        <end position="1458"/>
    </location>
</feature>
<evidence type="ECO:0000256" key="6">
    <source>
        <dbReference type="ARBA" id="ARBA00023015"/>
    </source>
</evidence>
<feature type="chain" id="PRO_5003558644" description="histidine kinase" evidence="10">
    <location>
        <begin position="25"/>
        <end position="1463"/>
    </location>
</feature>
<evidence type="ECO:0000256" key="3">
    <source>
        <dbReference type="ARBA" id="ARBA00022553"/>
    </source>
</evidence>
<keyword evidence="5 14" id="KW-0418">Kinase</keyword>
<dbReference type="EMBL" id="CM001403">
    <property type="protein sequence ID" value="EHQ30776.1"/>
    <property type="molecule type" value="Genomic_DNA"/>
</dbReference>
<dbReference type="InterPro" id="IPR011110">
    <property type="entry name" value="Reg_prop"/>
</dbReference>
<dbReference type="InterPro" id="IPR015943">
    <property type="entry name" value="WD40/YVTN_repeat-like_dom_sf"/>
</dbReference>
<organism evidence="14 15">
    <name type="scientific">Mucilaginibacter paludis DSM 18603</name>
    <dbReference type="NCBI Taxonomy" id="714943"/>
    <lineage>
        <taxon>Bacteria</taxon>
        <taxon>Pseudomonadati</taxon>
        <taxon>Bacteroidota</taxon>
        <taxon>Sphingobacteriia</taxon>
        <taxon>Sphingobacteriales</taxon>
        <taxon>Sphingobacteriaceae</taxon>
        <taxon>Mucilaginibacter</taxon>
    </lineage>
</organism>
<proteinExistence type="predicted"/>
<dbReference type="SMART" id="SM00388">
    <property type="entry name" value="HisKA"/>
    <property type="match status" value="1"/>
</dbReference>
<dbReference type="Gene3D" id="3.40.50.2300">
    <property type="match status" value="1"/>
</dbReference>
<feature type="signal peptide" evidence="10">
    <location>
        <begin position="1"/>
        <end position="24"/>
    </location>
</feature>
<dbReference type="InterPro" id="IPR003594">
    <property type="entry name" value="HATPase_dom"/>
</dbReference>
<dbReference type="CDD" id="cd17574">
    <property type="entry name" value="REC_OmpR"/>
    <property type="match status" value="1"/>
</dbReference>
<dbReference type="FunFam" id="2.60.40.10:FF:000791">
    <property type="entry name" value="Two-component system sensor histidine kinase/response regulator"/>
    <property type="match status" value="1"/>
</dbReference>
<keyword evidence="9" id="KW-0472">Membrane</keyword>
<dbReference type="PROSITE" id="PS50110">
    <property type="entry name" value="RESPONSE_REGULATORY"/>
    <property type="match status" value="1"/>
</dbReference>
<keyword evidence="9" id="KW-1133">Transmembrane helix</keyword>
<dbReference type="Gene3D" id="2.60.40.10">
    <property type="entry name" value="Immunoglobulins"/>
    <property type="match status" value="1"/>
</dbReference>
<dbReference type="EC" id="2.7.13.3" evidence="2"/>
<dbReference type="Gene3D" id="1.10.10.60">
    <property type="entry name" value="Homeodomain-like"/>
    <property type="match status" value="2"/>
</dbReference>
<keyword evidence="3 8" id="KW-0597">Phosphoprotein</keyword>
<accession>H1YEL6</accession>
<dbReference type="GO" id="GO:0000155">
    <property type="term" value="F:phosphorelay sensor kinase activity"/>
    <property type="evidence" value="ECO:0007669"/>
    <property type="project" value="InterPro"/>
</dbReference>
<dbReference type="SUPFAM" id="SSF63829">
    <property type="entry name" value="Calcium-dependent phosphotriesterase"/>
    <property type="match status" value="1"/>
</dbReference>
<evidence type="ECO:0000256" key="4">
    <source>
        <dbReference type="ARBA" id="ARBA00022679"/>
    </source>
</evidence>
<dbReference type="SUPFAM" id="SSF47384">
    <property type="entry name" value="Homodimeric domain of signal transducing histidine kinase"/>
    <property type="match status" value="1"/>
</dbReference>
<dbReference type="PRINTS" id="PR00344">
    <property type="entry name" value="BCTRLSENSOR"/>
</dbReference>
<dbReference type="eggNOG" id="COG3292">
    <property type="taxonomic scope" value="Bacteria"/>
</dbReference>
<protein>
    <recommendedName>
        <fullName evidence="2">histidine kinase</fullName>
        <ecNumber evidence="2">2.7.13.3</ecNumber>
    </recommendedName>
</protein>
<dbReference type="GO" id="GO:0043565">
    <property type="term" value="F:sequence-specific DNA binding"/>
    <property type="evidence" value="ECO:0007669"/>
    <property type="project" value="InterPro"/>
</dbReference>
<evidence type="ECO:0000256" key="2">
    <source>
        <dbReference type="ARBA" id="ARBA00012438"/>
    </source>
</evidence>
<dbReference type="SMART" id="SM00448">
    <property type="entry name" value="REC"/>
    <property type="match status" value="1"/>
</dbReference>
<evidence type="ECO:0000256" key="1">
    <source>
        <dbReference type="ARBA" id="ARBA00000085"/>
    </source>
</evidence>
<dbReference type="Proteomes" id="UP000002774">
    <property type="component" value="Chromosome"/>
</dbReference>
<gene>
    <name evidence="14" type="ORF">Mucpa_6727</name>
</gene>
<evidence type="ECO:0000313" key="14">
    <source>
        <dbReference type="EMBL" id="EHQ30776.1"/>
    </source>
</evidence>
<dbReference type="GO" id="GO:0003700">
    <property type="term" value="F:DNA-binding transcription factor activity"/>
    <property type="evidence" value="ECO:0007669"/>
    <property type="project" value="InterPro"/>
</dbReference>
<dbReference type="SMART" id="SM00387">
    <property type="entry name" value="HATPase_c"/>
    <property type="match status" value="1"/>
</dbReference>